<dbReference type="Proteomes" id="UP000435910">
    <property type="component" value="Unassembled WGS sequence"/>
</dbReference>
<comment type="caution">
    <text evidence="1">The sequence shown here is derived from an EMBL/GenBank/DDBJ whole genome shotgun (WGS) entry which is preliminary data.</text>
</comment>
<sequence length="214" mass="24558">MPKYIKKPVEVEAFIFAVDDTPEWFLEKTKNSYCEFHYDSNGVRCILPTSEGSVMIIRAGDFVIKGVEGEIYPCESSIFEKTYDRVDPLKKARKMAELSGMLTKNGFDFTEKKSEIDNNEMARGKLESLKRAFEEGRIKSSSVTNFPIKDNYGQWQYGEAEYTFRVEPSAIAKEFVREVLSEKPVTMSLDGEEVGKACFKEVSKVMKRQNMRSK</sequence>
<evidence type="ECO:0000313" key="2">
    <source>
        <dbReference type="Proteomes" id="UP000435910"/>
    </source>
</evidence>
<name>A0A415J257_BACLI</name>
<proteinExistence type="predicted"/>
<reference evidence="1 2" key="1">
    <citation type="submission" date="2019-06" db="EMBL/GenBank/DDBJ databases">
        <title>Genome sequence analysis of &gt;100 Bacillus licheniformis strains suggests intrinsic resistance to this species.</title>
        <authorList>
            <person name="Wels M."/>
            <person name="Siezen R.J."/>
            <person name="Johansen E."/>
            <person name="Stuer-Lauridsen B."/>
            <person name="Bjerre K."/>
            <person name="Nielsen B.K.K."/>
        </authorList>
    </citation>
    <scope>NUCLEOTIDE SEQUENCE [LARGE SCALE GENOMIC DNA]</scope>
    <source>
        <strain evidence="1 2">BAC-16736</strain>
    </source>
</reference>
<evidence type="ECO:0008006" key="3">
    <source>
        <dbReference type="Google" id="ProtNLM"/>
    </source>
</evidence>
<dbReference type="RefSeq" id="WP_011197870.1">
    <property type="nucleotide sequence ID" value="NZ_CAMFKR010000001.1"/>
</dbReference>
<organism evidence="1 2">
    <name type="scientific">Bacillus licheniformis</name>
    <dbReference type="NCBI Taxonomy" id="1402"/>
    <lineage>
        <taxon>Bacteria</taxon>
        <taxon>Bacillati</taxon>
        <taxon>Bacillota</taxon>
        <taxon>Bacilli</taxon>
        <taxon>Bacillales</taxon>
        <taxon>Bacillaceae</taxon>
        <taxon>Bacillus</taxon>
    </lineage>
</organism>
<dbReference type="EMBL" id="NILC01000030">
    <property type="protein sequence ID" value="TWL22030.1"/>
    <property type="molecule type" value="Genomic_DNA"/>
</dbReference>
<protein>
    <recommendedName>
        <fullName evidence="3">Phage related protein</fullName>
    </recommendedName>
</protein>
<evidence type="ECO:0000313" key="1">
    <source>
        <dbReference type="EMBL" id="TWL22030.1"/>
    </source>
</evidence>
<accession>A0A415J257</accession>
<dbReference type="GeneID" id="92861944"/>
<gene>
    <name evidence="1" type="ORF">CHCC16736_0493</name>
</gene>
<dbReference type="AlphaFoldDB" id="A0A415J257"/>